<dbReference type="Gene3D" id="1.10.10.10">
    <property type="entry name" value="Winged helix-like DNA-binding domain superfamily/Winged helix DNA-binding domain"/>
    <property type="match status" value="1"/>
</dbReference>
<dbReference type="Proteomes" id="UP000782554">
    <property type="component" value="Unassembled WGS sequence"/>
</dbReference>
<evidence type="ECO:0000313" key="2">
    <source>
        <dbReference type="EMBL" id="MBX7500560.1"/>
    </source>
</evidence>
<reference evidence="2 3" key="1">
    <citation type="submission" date="2021-08" db="EMBL/GenBank/DDBJ databases">
        <title>Comparative Genomics Analysis of the Genus Qipengyuania Reveals Extensive Genetic Diversity and Metabolic Versatility, Including the Description of Fifteen Novel Species.</title>
        <authorList>
            <person name="Liu Y."/>
        </authorList>
    </citation>
    <scope>NUCLEOTIDE SEQUENCE [LARGE SCALE GENOMIC DNA]</scope>
    <source>
        <strain evidence="2 3">YG27</strain>
    </source>
</reference>
<accession>A0ABS7JSE0</accession>
<comment type="caution">
    <text evidence="2">The sequence shown here is derived from an EMBL/GenBank/DDBJ whole genome shotgun (WGS) entry which is preliminary data.</text>
</comment>
<sequence length="75" mass="8134">MLDHGTGKQIARPLGISPRTVEAHRAKPMARLDVPIASQAIRLAIEGEAYATPAALHLQAFDRSRDARIALPILQ</sequence>
<dbReference type="InterPro" id="IPR036388">
    <property type="entry name" value="WH-like_DNA-bd_sf"/>
</dbReference>
<protein>
    <submittedName>
        <fullName evidence="2">LuxR family transcriptional regulator</fullName>
    </submittedName>
</protein>
<evidence type="ECO:0000313" key="3">
    <source>
        <dbReference type="Proteomes" id="UP000782554"/>
    </source>
</evidence>
<evidence type="ECO:0000259" key="1">
    <source>
        <dbReference type="PROSITE" id="PS50043"/>
    </source>
</evidence>
<name>A0ABS7JSE0_9SPHN</name>
<dbReference type="Pfam" id="PF00196">
    <property type="entry name" value="GerE"/>
    <property type="match status" value="1"/>
</dbReference>
<organism evidence="2 3">
    <name type="scientific">Qipengyuania mesophila</name>
    <dbReference type="NCBI Taxonomy" id="2867246"/>
    <lineage>
        <taxon>Bacteria</taxon>
        <taxon>Pseudomonadati</taxon>
        <taxon>Pseudomonadota</taxon>
        <taxon>Alphaproteobacteria</taxon>
        <taxon>Sphingomonadales</taxon>
        <taxon>Erythrobacteraceae</taxon>
        <taxon>Qipengyuania</taxon>
    </lineage>
</organism>
<keyword evidence="3" id="KW-1185">Reference proteome</keyword>
<proteinExistence type="predicted"/>
<dbReference type="EMBL" id="JAIGNU010000001">
    <property type="protein sequence ID" value="MBX7500560.1"/>
    <property type="molecule type" value="Genomic_DNA"/>
</dbReference>
<gene>
    <name evidence="2" type="ORF">K3181_03745</name>
</gene>
<dbReference type="InterPro" id="IPR000792">
    <property type="entry name" value="Tscrpt_reg_LuxR_C"/>
</dbReference>
<dbReference type="InterPro" id="IPR016032">
    <property type="entry name" value="Sig_transdc_resp-reg_C-effctor"/>
</dbReference>
<dbReference type="PROSITE" id="PS50043">
    <property type="entry name" value="HTH_LUXR_2"/>
    <property type="match status" value="1"/>
</dbReference>
<feature type="domain" description="HTH luxR-type" evidence="1">
    <location>
        <begin position="1"/>
        <end position="48"/>
    </location>
</feature>
<dbReference type="SUPFAM" id="SSF46894">
    <property type="entry name" value="C-terminal effector domain of the bipartite response regulators"/>
    <property type="match status" value="1"/>
</dbReference>